<comment type="caution">
    <text evidence="1">The sequence shown here is derived from an EMBL/GenBank/DDBJ whole genome shotgun (WGS) entry which is preliminary data.</text>
</comment>
<dbReference type="AlphaFoldDB" id="A0A6D2JB01"/>
<protein>
    <submittedName>
        <fullName evidence="1">Uncharacterized protein</fullName>
    </submittedName>
</protein>
<organism evidence="1 2">
    <name type="scientific">Microthlaspi erraticum</name>
    <dbReference type="NCBI Taxonomy" id="1685480"/>
    <lineage>
        <taxon>Eukaryota</taxon>
        <taxon>Viridiplantae</taxon>
        <taxon>Streptophyta</taxon>
        <taxon>Embryophyta</taxon>
        <taxon>Tracheophyta</taxon>
        <taxon>Spermatophyta</taxon>
        <taxon>Magnoliopsida</taxon>
        <taxon>eudicotyledons</taxon>
        <taxon>Gunneridae</taxon>
        <taxon>Pentapetalae</taxon>
        <taxon>rosids</taxon>
        <taxon>malvids</taxon>
        <taxon>Brassicales</taxon>
        <taxon>Brassicaceae</taxon>
        <taxon>Coluteocarpeae</taxon>
        <taxon>Microthlaspi</taxon>
    </lineage>
</organism>
<reference evidence="1" key="1">
    <citation type="submission" date="2020-01" db="EMBL/GenBank/DDBJ databases">
        <authorList>
            <person name="Mishra B."/>
        </authorList>
    </citation>
    <scope>NUCLEOTIDE SEQUENCE [LARGE SCALE GENOMIC DNA]</scope>
</reference>
<accession>A0A6D2JB01</accession>
<dbReference type="EMBL" id="CACVBM020001163">
    <property type="protein sequence ID" value="CAA7036211.1"/>
    <property type="molecule type" value="Genomic_DNA"/>
</dbReference>
<gene>
    <name evidence="1" type="ORF">MERR_LOCUS23446</name>
</gene>
<evidence type="ECO:0000313" key="1">
    <source>
        <dbReference type="EMBL" id="CAA7036211.1"/>
    </source>
</evidence>
<keyword evidence="2" id="KW-1185">Reference proteome</keyword>
<dbReference type="Proteomes" id="UP000467841">
    <property type="component" value="Unassembled WGS sequence"/>
</dbReference>
<evidence type="ECO:0000313" key="2">
    <source>
        <dbReference type="Proteomes" id="UP000467841"/>
    </source>
</evidence>
<name>A0A6D2JB01_9BRAS</name>
<proteinExistence type="predicted"/>
<sequence>MDLKKQNQAESKVKPFPLEIFDLSKLTAARNVENAGSLFKNRRVGKAFDLMDQAMVAKLEKNGTWYDVD</sequence>